<reference evidence="1 2" key="1">
    <citation type="journal article" date="2022" name="New Phytol.">
        <title>Ecological generalism drives hyperdiversity of secondary metabolite gene clusters in xylarialean endophytes.</title>
        <authorList>
            <person name="Franco M.E.E."/>
            <person name="Wisecaver J.H."/>
            <person name="Arnold A.E."/>
            <person name="Ju Y.M."/>
            <person name="Slot J.C."/>
            <person name="Ahrendt S."/>
            <person name="Moore L.P."/>
            <person name="Eastman K.E."/>
            <person name="Scott K."/>
            <person name="Konkel Z."/>
            <person name="Mondo S.J."/>
            <person name="Kuo A."/>
            <person name="Hayes R.D."/>
            <person name="Haridas S."/>
            <person name="Andreopoulos B."/>
            <person name="Riley R."/>
            <person name="LaButti K."/>
            <person name="Pangilinan J."/>
            <person name="Lipzen A."/>
            <person name="Amirebrahimi M."/>
            <person name="Yan J."/>
            <person name="Adam C."/>
            <person name="Keymanesh K."/>
            <person name="Ng V."/>
            <person name="Louie K."/>
            <person name="Northen T."/>
            <person name="Drula E."/>
            <person name="Henrissat B."/>
            <person name="Hsieh H.M."/>
            <person name="Youens-Clark K."/>
            <person name="Lutzoni F."/>
            <person name="Miadlikowska J."/>
            <person name="Eastwood D.C."/>
            <person name="Hamelin R.C."/>
            <person name="Grigoriev I.V."/>
            <person name="U'Ren J.M."/>
        </authorList>
    </citation>
    <scope>NUCLEOTIDE SEQUENCE [LARGE SCALE GENOMIC DNA]</scope>
    <source>
        <strain evidence="1 2">ER1909</strain>
    </source>
</reference>
<evidence type="ECO:0000313" key="2">
    <source>
        <dbReference type="Proteomes" id="UP001497680"/>
    </source>
</evidence>
<organism evidence="1 2">
    <name type="scientific">Hypoxylon rubiginosum</name>
    <dbReference type="NCBI Taxonomy" id="110542"/>
    <lineage>
        <taxon>Eukaryota</taxon>
        <taxon>Fungi</taxon>
        <taxon>Dikarya</taxon>
        <taxon>Ascomycota</taxon>
        <taxon>Pezizomycotina</taxon>
        <taxon>Sordariomycetes</taxon>
        <taxon>Xylariomycetidae</taxon>
        <taxon>Xylariales</taxon>
        <taxon>Hypoxylaceae</taxon>
        <taxon>Hypoxylon</taxon>
    </lineage>
</organism>
<comment type="caution">
    <text evidence="1">The sequence shown here is derived from an EMBL/GenBank/DDBJ whole genome shotgun (WGS) entry which is preliminary data.</text>
</comment>
<protein>
    <submittedName>
        <fullName evidence="1">FAD-binding domain-containing protein</fullName>
    </submittedName>
</protein>
<evidence type="ECO:0000313" key="1">
    <source>
        <dbReference type="EMBL" id="KAI6092269.1"/>
    </source>
</evidence>
<sequence length="491" mass="53146">MPCAPELSYPKSRCLIDVGLRQQLLFPSDPGYEAREATYWSRSASLHPACIVCPRSAVEVSAALKALVNADQTFAVRSGGHSPSIGASNIEGGIVIDLGLINHVVYDGASQTASIGPGQQWKAVYKELQKSGRVVAGSRDGNVGVAGFLLGGGYSWITTRTGWGCDNVVSYEVVLADGRIVVASAKKDGYSDLFLALKGGGNNFGIVTSFTMRTLHCDRVWGGKAVTSKMAIPDVIRIASRFPETVSKYPDCNVVTVITYVPEMDDIVASAAIVQTQGVVDDPGLREWMALPLTINTTKETTLYDTTFEFLLPPDYCNAWFTACFKNDECIVAKAVEVHGDLVEALKTHIPEHDFRTQCIFQPIPKLIAQHSAVAGGNVMGLEHHASNGVLFLLSAMMRTPEQQTFAYPRVREAVDVIKGFAATIDGGNLPWVYMNYADGTQDVLRSYGDDNVNIIREVAAKYDPQQVFQKLCPGGWKISDVPSVATGQSH</sequence>
<name>A0ACC0DHN1_9PEZI</name>
<proteinExistence type="predicted"/>
<gene>
    <name evidence="1" type="ORF">F4821DRAFT_254392</name>
</gene>
<dbReference type="Proteomes" id="UP001497680">
    <property type="component" value="Unassembled WGS sequence"/>
</dbReference>
<keyword evidence="2" id="KW-1185">Reference proteome</keyword>
<dbReference type="EMBL" id="MU394284">
    <property type="protein sequence ID" value="KAI6092269.1"/>
    <property type="molecule type" value="Genomic_DNA"/>
</dbReference>
<accession>A0ACC0DHN1</accession>